<organism evidence="4 5">
    <name type="scientific">Leucocoprinus leucothites</name>
    <dbReference type="NCBI Taxonomy" id="201217"/>
    <lineage>
        <taxon>Eukaryota</taxon>
        <taxon>Fungi</taxon>
        <taxon>Dikarya</taxon>
        <taxon>Basidiomycota</taxon>
        <taxon>Agaricomycotina</taxon>
        <taxon>Agaricomycetes</taxon>
        <taxon>Agaricomycetidae</taxon>
        <taxon>Agaricales</taxon>
        <taxon>Agaricineae</taxon>
        <taxon>Agaricaceae</taxon>
        <taxon>Leucocoprinus</taxon>
    </lineage>
</organism>
<feature type="region of interest" description="Disordered" evidence="1">
    <location>
        <begin position="109"/>
        <end position="194"/>
    </location>
</feature>
<evidence type="ECO:0000313" key="4">
    <source>
        <dbReference type="EMBL" id="KAF5347590.1"/>
    </source>
</evidence>
<keyword evidence="2" id="KW-0812">Transmembrane</keyword>
<evidence type="ECO:0000256" key="1">
    <source>
        <dbReference type="SAM" id="MobiDB-lite"/>
    </source>
</evidence>
<comment type="caution">
    <text evidence="4">The sequence shown here is derived from an EMBL/GenBank/DDBJ whole genome shotgun (WGS) entry which is preliminary data.</text>
</comment>
<gene>
    <name evidence="4" type="ORF">D9756_010706</name>
</gene>
<dbReference type="Proteomes" id="UP000559027">
    <property type="component" value="Unassembled WGS sequence"/>
</dbReference>
<proteinExistence type="predicted"/>
<feature type="transmembrane region" description="Helical" evidence="2">
    <location>
        <begin position="197"/>
        <end position="219"/>
    </location>
</feature>
<keyword evidence="5" id="KW-1185">Reference proteome</keyword>
<feature type="signal peptide" evidence="3">
    <location>
        <begin position="1"/>
        <end position="20"/>
    </location>
</feature>
<reference evidence="4 5" key="1">
    <citation type="journal article" date="2020" name="ISME J.">
        <title>Uncovering the hidden diversity of litter-decomposition mechanisms in mushroom-forming fungi.</title>
        <authorList>
            <person name="Floudas D."/>
            <person name="Bentzer J."/>
            <person name="Ahren D."/>
            <person name="Johansson T."/>
            <person name="Persson P."/>
            <person name="Tunlid A."/>
        </authorList>
    </citation>
    <scope>NUCLEOTIDE SEQUENCE [LARGE SCALE GENOMIC DNA]</scope>
    <source>
        <strain evidence="4 5">CBS 146.42</strain>
    </source>
</reference>
<evidence type="ECO:0000313" key="5">
    <source>
        <dbReference type="Proteomes" id="UP000559027"/>
    </source>
</evidence>
<dbReference type="AlphaFoldDB" id="A0A8H5FS41"/>
<dbReference type="EMBL" id="JAACJO010000024">
    <property type="protein sequence ID" value="KAF5347590.1"/>
    <property type="molecule type" value="Genomic_DNA"/>
</dbReference>
<keyword evidence="2" id="KW-1133">Transmembrane helix</keyword>
<evidence type="ECO:0008006" key="6">
    <source>
        <dbReference type="Google" id="ProtNLM"/>
    </source>
</evidence>
<sequence>MWVALCISLLALLEVIAGYAGNDGDDLIYLHNVTLSPNESITVRVHDKANTKWDLVLYPSDDDSSAKPQALIKEIQRDKPYYDLTSDTMIDTTQNPTDSWILVAQDSSDKDSRLGSSKSFQIMSPASSGPSTPSTPQIQGIPLIPSSTLPIPSSSLSIISSSPDEPTAGIGTTSQGGFDTGSGPSNSTNPTKSNKPLIIGLTVGISAFVLGCILVFLFIRRRRRRLANEVPHDVVFNRELMFERRPSPFDTWSLRSVELEKGSLRPGAISPSRVHITRTTTSDRDVS</sequence>
<feature type="compositionally biased region" description="Polar residues" evidence="1">
    <location>
        <begin position="170"/>
        <end position="194"/>
    </location>
</feature>
<protein>
    <recommendedName>
        <fullName evidence="6">Mid2 domain-containing protein</fullName>
    </recommendedName>
</protein>
<accession>A0A8H5FS41</accession>
<evidence type="ECO:0000256" key="3">
    <source>
        <dbReference type="SAM" id="SignalP"/>
    </source>
</evidence>
<feature type="chain" id="PRO_5034127656" description="Mid2 domain-containing protein" evidence="3">
    <location>
        <begin position="21"/>
        <end position="287"/>
    </location>
</feature>
<feature type="compositionally biased region" description="Low complexity" evidence="1">
    <location>
        <begin position="124"/>
        <end position="163"/>
    </location>
</feature>
<evidence type="ECO:0000256" key="2">
    <source>
        <dbReference type="SAM" id="Phobius"/>
    </source>
</evidence>
<keyword evidence="3" id="KW-0732">Signal</keyword>
<keyword evidence="2" id="KW-0472">Membrane</keyword>
<dbReference type="OrthoDB" id="3066130at2759"/>
<name>A0A8H5FS41_9AGAR</name>